<evidence type="ECO:0000256" key="9">
    <source>
        <dbReference type="ARBA" id="ARBA00023010"/>
    </source>
</evidence>
<dbReference type="PANTHER" id="PTHR33909:SF1">
    <property type="entry name" value="SEC TRANSLOCON ACCESSORY COMPLEX SUBUNIT YAJC"/>
    <property type="match status" value="1"/>
</dbReference>
<comment type="subcellular location">
    <subcellularLocation>
        <location evidence="1">Cell membrane</location>
        <topology evidence="1">Single-pass membrane protein</topology>
    </subcellularLocation>
</comment>
<keyword evidence="5" id="KW-1003">Cell membrane</keyword>
<feature type="transmembrane region" description="Helical" evidence="11">
    <location>
        <begin position="12"/>
        <end position="30"/>
    </location>
</feature>
<protein>
    <recommendedName>
        <fullName evidence="3">Sec translocon accessory complex subunit YajC</fullName>
    </recommendedName>
</protein>
<keyword evidence="13" id="KW-1185">Reference proteome</keyword>
<proteinExistence type="inferred from homology"/>
<dbReference type="Proteomes" id="UP001595616">
    <property type="component" value="Unassembled WGS sequence"/>
</dbReference>
<organism evidence="12 13">
    <name type="scientific">Lacihabitans lacunae</name>
    <dbReference type="NCBI Taxonomy" id="1028214"/>
    <lineage>
        <taxon>Bacteria</taxon>
        <taxon>Pseudomonadati</taxon>
        <taxon>Bacteroidota</taxon>
        <taxon>Cytophagia</taxon>
        <taxon>Cytophagales</taxon>
        <taxon>Leadbetterellaceae</taxon>
        <taxon>Lacihabitans</taxon>
    </lineage>
</organism>
<evidence type="ECO:0000256" key="8">
    <source>
        <dbReference type="ARBA" id="ARBA00022989"/>
    </source>
</evidence>
<keyword evidence="9" id="KW-0811">Translocation</keyword>
<gene>
    <name evidence="12" type="primary">yajC</name>
    <name evidence="12" type="ORF">ACFOOI_07245</name>
</gene>
<evidence type="ECO:0000313" key="12">
    <source>
        <dbReference type="EMBL" id="MFC3810440.1"/>
    </source>
</evidence>
<sequence length="92" mass="9944">MIVLQAGGSGNMSFLFLMVGMFAVMYFFMIRPQQKKQKEQQKMVEELKAGDDIVTAGGLHGKVLSNDGDTITISAGGGARLTFEKSAIAKKK</sequence>
<dbReference type="PRINTS" id="PR01853">
    <property type="entry name" value="YAJCTRNLCASE"/>
</dbReference>
<dbReference type="PANTHER" id="PTHR33909">
    <property type="entry name" value="SEC TRANSLOCON ACCESSORY COMPLEX SUBUNIT YAJC"/>
    <property type="match status" value="1"/>
</dbReference>
<evidence type="ECO:0000256" key="11">
    <source>
        <dbReference type="SAM" id="Phobius"/>
    </source>
</evidence>
<keyword evidence="8 11" id="KW-1133">Transmembrane helix</keyword>
<accession>A0ABV7YU10</accession>
<reference evidence="13" key="1">
    <citation type="journal article" date="2019" name="Int. J. Syst. Evol. Microbiol.">
        <title>The Global Catalogue of Microorganisms (GCM) 10K type strain sequencing project: providing services to taxonomists for standard genome sequencing and annotation.</title>
        <authorList>
            <consortium name="The Broad Institute Genomics Platform"/>
            <consortium name="The Broad Institute Genome Sequencing Center for Infectious Disease"/>
            <person name="Wu L."/>
            <person name="Ma J."/>
        </authorList>
    </citation>
    <scope>NUCLEOTIDE SEQUENCE [LARGE SCALE GENOMIC DNA]</scope>
    <source>
        <strain evidence="13">CECT 7956</strain>
    </source>
</reference>
<evidence type="ECO:0000256" key="6">
    <source>
        <dbReference type="ARBA" id="ARBA00022692"/>
    </source>
</evidence>
<comment type="similarity">
    <text evidence="2">Belongs to the YajC family.</text>
</comment>
<dbReference type="InterPro" id="IPR003849">
    <property type="entry name" value="Preprotein_translocase_YajC"/>
</dbReference>
<dbReference type="Pfam" id="PF02699">
    <property type="entry name" value="YajC"/>
    <property type="match status" value="1"/>
</dbReference>
<evidence type="ECO:0000256" key="7">
    <source>
        <dbReference type="ARBA" id="ARBA00022927"/>
    </source>
</evidence>
<keyword evidence="10 11" id="KW-0472">Membrane</keyword>
<keyword evidence="6 11" id="KW-0812">Transmembrane</keyword>
<keyword evidence="7" id="KW-0653">Protein transport</keyword>
<evidence type="ECO:0000256" key="1">
    <source>
        <dbReference type="ARBA" id="ARBA00004162"/>
    </source>
</evidence>
<dbReference type="RefSeq" id="WP_379836585.1">
    <property type="nucleotide sequence ID" value="NZ_JBHRYQ010000001.1"/>
</dbReference>
<name>A0ABV7YU10_9BACT</name>
<comment type="caution">
    <text evidence="12">The sequence shown here is derived from an EMBL/GenBank/DDBJ whole genome shotgun (WGS) entry which is preliminary data.</text>
</comment>
<evidence type="ECO:0000313" key="13">
    <source>
        <dbReference type="Proteomes" id="UP001595616"/>
    </source>
</evidence>
<dbReference type="NCBIfam" id="TIGR00739">
    <property type="entry name" value="yajC"/>
    <property type="match status" value="1"/>
</dbReference>
<evidence type="ECO:0000256" key="5">
    <source>
        <dbReference type="ARBA" id="ARBA00022475"/>
    </source>
</evidence>
<evidence type="ECO:0000256" key="3">
    <source>
        <dbReference type="ARBA" id="ARBA00014962"/>
    </source>
</evidence>
<dbReference type="SMART" id="SM01323">
    <property type="entry name" value="YajC"/>
    <property type="match status" value="1"/>
</dbReference>
<dbReference type="EMBL" id="JBHRYQ010000001">
    <property type="protein sequence ID" value="MFC3810440.1"/>
    <property type="molecule type" value="Genomic_DNA"/>
</dbReference>
<evidence type="ECO:0000256" key="2">
    <source>
        <dbReference type="ARBA" id="ARBA00006742"/>
    </source>
</evidence>
<keyword evidence="4" id="KW-0813">Transport</keyword>
<evidence type="ECO:0000256" key="10">
    <source>
        <dbReference type="ARBA" id="ARBA00023136"/>
    </source>
</evidence>
<evidence type="ECO:0000256" key="4">
    <source>
        <dbReference type="ARBA" id="ARBA00022448"/>
    </source>
</evidence>